<keyword evidence="1" id="KW-1133">Transmembrane helix</keyword>
<feature type="transmembrane region" description="Helical" evidence="1">
    <location>
        <begin position="48"/>
        <end position="73"/>
    </location>
</feature>
<keyword evidence="1" id="KW-0472">Membrane</keyword>
<keyword evidence="1" id="KW-0812">Transmembrane</keyword>
<dbReference type="Proteomes" id="UP000676079">
    <property type="component" value="Chromosome"/>
</dbReference>
<accession>A0ABX8BTI1</accession>
<evidence type="ECO:0008006" key="4">
    <source>
        <dbReference type="Google" id="ProtNLM"/>
    </source>
</evidence>
<reference evidence="2 3" key="1">
    <citation type="submission" date="2021-05" db="EMBL/GenBank/DDBJ databases">
        <title>Direct Submission.</title>
        <authorList>
            <person name="Li K."/>
            <person name="Gao J."/>
        </authorList>
    </citation>
    <scope>NUCLEOTIDE SEQUENCE [LARGE SCALE GENOMIC DNA]</scope>
    <source>
        <strain evidence="2 3">Mg02</strain>
    </source>
</reference>
<feature type="transmembrane region" description="Helical" evidence="1">
    <location>
        <begin position="12"/>
        <end position="36"/>
    </location>
</feature>
<keyword evidence="3" id="KW-1185">Reference proteome</keyword>
<organism evidence="2 3">
    <name type="scientific">Nocardiopsis changdeensis</name>
    <dbReference type="NCBI Taxonomy" id="2831969"/>
    <lineage>
        <taxon>Bacteria</taxon>
        <taxon>Bacillati</taxon>
        <taxon>Actinomycetota</taxon>
        <taxon>Actinomycetes</taxon>
        <taxon>Streptosporangiales</taxon>
        <taxon>Nocardiopsidaceae</taxon>
        <taxon>Nocardiopsis</taxon>
    </lineage>
</organism>
<dbReference type="RefSeq" id="WP_220560921.1">
    <property type="nucleotide sequence ID" value="NZ_CP074133.1"/>
</dbReference>
<dbReference type="EMBL" id="CP074133">
    <property type="protein sequence ID" value="QUX25376.1"/>
    <property type="molecule type" value="Genomic_DNA"/>
</dbReference>
<evidence type="ECO:0000313" key="3">
    <source>
        <dbReference type="Proteomes" id="UP000676079"/>
    </source>
</evidence>
<name>A0ABX8BTI1_9ACTN</name>
<evidence type="ECO:0000256" key="1">
    <source>
        <dbReference type="SAM" id="Phobius"/>
    </source>
</evidence>
<proteinExistence type="predicted"/>
<gene>
    <name evidence="2" type="ORF">KGD84_14665</name>
</gene>
<evidence type="ECO:0000313" key="2">
    <source>
        <dbReference type="EMBL" id="QUX25376.1"/>
    </source>
</evidence>
<sequence>MGAAIGAIIANVIGLCVCWGFALIGLILGVIGASLATSNPKAAKTCTIISWVLFGVGIVVGIIYMVLYGAWYLTALSSY</sequence>
<protein>
    <recommendedName>
        <fullName evidence="4">DUF4190 domain-containing protein</fullName>
    </recommendedName>
</protein>